<accession>A0A8S9Q2U4</accession>
<sequence>MQSTSGSMVSEFMLDPEQYAHWKVKMKASLQSVDKDVWASVEDGYEVPKAVDKDGVVVNKPLAKWTKREKEMSEYNAKALCGMSQILTFTLLPLSRAPY</sequence>
<evidence type="ECO:0000313" key="2">
    <source>
        <dbReference type="Proteomes" id="UP000712600"/>
    </source>
</evidence>
<reference evidence="1" key="1">
    <citation type="submission" date="2019-12" db="EMBL/GenBank/DDBJ databases">
        <title>Genome sequencing and annotation of Brassica cretica.</title>
        <authorList>
            <person name="Studholme D.J."/>
            <person name="Sarris P."/>
        </authorList>
    </citation>
    <scope>NUCLEOTIDE SEQUENCE</scope>
    <source>
        <strain evidence="1">PFS-109/04</strain>
        <tissue evidence="1">Leaf</tissue>
    </source>
</reference>
<protein>
    <recommendedName>
        <fullName evidence="3">DUF4219 domain-containing protein</fullName>
    </recommendedName>
</protein>
<organism evidence="1 2">
    <name type="scientific">Brassica cretica</name>
    <name type="common">Mustard</name>
    <dbReference type="NCBI Taxonomy" id="69181"/>
    <lineage>
        <taxon>Eukaryota</taxon>
        <taxon>Viridiplantae</taxon>
        <taxon>Streptophyta</taxon>
        <taxon>Embryophyta</taxon>
        <taxon>Tracheophyta</taxon>
        <taxon>Spermatophyta</taxon>
        <taxon>Magnoliopsida</taxon>
        <taxon>eudicotyledons</taxon>
        <taxon>Gunneridae</taxon>
        <taxon>Pentapetalae</taxon>
        <taxon>rosids</taxon>
        <taxon>malvids</taxon>
        <taxon>Brassicales</taxon>
        <taxon>Brassicaceae</taxon>
        <taxon>Brassiceae</taxon>
        <taxon>Brassica</taxon>
    </lineage>
</organism>
<name>A0A8S9Q2U4_BRACR</name>
<comment type="caution">
    <text evidence="1">The sequence shown here is derived from an EMBL/GenBank/DDBJ whole genome shotgun (WGS) entry which is preliminary data.</text>
</comment>
<evidence type="ECO:0000313" key="1">
    <source>
        <dbReference type="EMBL" id="KAF3526331.1"/>
    </source>
</evidence>
<dbReference type="Proteomes" id="UP000712600">
    <property type="component" value="Unassembled WGS sequence"/>
</dbReference>
<proteinExistence type="predicted"/>
<evidence type="ECO:0008006" key="3">
    <source>
        <dbReference type="Google" id="ProtNLM"/>
    </source>
</evidence>
<dbReference type="EMBL" id="QGKX02001347">
    <property type="protein sequence ID" value="KAF3526331.1"/>
    <property type="molecule type" value="Genomic_DNA"/>
</dbReference>
<dbReference type="AlphaFoldDB" id="A0A8S9Q2U4"/>
<gene>
    <name evidence="1" type="ORF">F2Q69_00051466</name>
</gene>